<evidence type="ECO:0000313" key="2">
    <source>
        <dbReference type="EMBL" id="AGG67722.1"/>
    </source>
</evidence>
<name>M1UVW3_9CORY</name>
<dbReference type="AlphaFoldDB" id="M1UVW3"/>
<dbReference type="KEGG" id="ccn:H924_11470"/>
<sequence length="334" mass="36184">MNNIRLDSGQSFEVPIRGFIARIEFDITGPTGFEIEAGRMETNRRGNVLAIRNPIGNSEISIVPDHTRSEFPIDTQLFVSITLNDGNGDEVRLDLPTFAIGGLRSFPVLGIFTTFEIVRLQAGDANTDSSLDVYASGVRSALRRTLDRDGVSEPPRTAVSVLVDISASMKFSTSSEVFDAMCAFATGVLSTSSQGRSIRLLTSSSSRPMEMLESPEVIRALSSRITPAREVGWNVDLAQIDPGDAVLVLSDDLPIEVVNLPNKKVHLLSSRKPLVDHGISVTHVDAKLIEALKAQDLMSLAIPARAMFDALTGWTPPPAPDLENQQLATEKKSS</sequence>
<evidence type="ECO:0000313" key="3">
    <source>
        <dbReference type="Proteomes" id="UP000011760"/>
    </source>
</evidence>
<dbReference type="HOGENOM" id="CLU_830826_0_0_11"/>
<protein>
    <submittedName>
        <fullName evidence="2">Uncharacterized protein</fullName>
    </submittedName>
</protein>
<gene>
    <name evidence="2" type="ORF">H924_11470</name>
</gene>
<dbReference type="PATRIC" id="fig|1121353.3.peg.2342"/>
<dbReference type="eggNOG" id="ENOG503202F">
    <property type="taxonomic scope" value="Bacteria"/>
</dbReference>
<dbReference type="RefSeq" id="WP_015652148.1">
    <property type="nucleotide sequence ID" value="NC_020506.1"/>
</dbReference>
<reference evidence="2 3" key="1">
    <citation type="submission" date="2013-02" db="EMBL/GenBank/DDBJ databases">
        <title>The complete genome sequence of Corynebacterium callunae DSM 20147.</title>
        <authorList>
            <person name="Ruckert C."/>
            <person name="Albersmeier A."/>
            <person name="Kalinowski J."/>
        </authorList>
    </citation>
    <scope>NUCLEOTIDE SEQUENCE [LARGE SCALE GENOMIC DNA]</scope>
    <source>
        <strain evidence="2 3">DSM 20147</strain>
    </source>
</reference>
<dbReference type="EMBL" id="CP004354">
    <property type="protein sequence ID" value="AGG67722.1"/>
    <property type="molecule type" value="Genomic_DNA"/>
</dbReference>
<keyword evidence="3" id="KW-1185">Reference proteome</keyword>
<proteinExistence type="predicted"/>
<feature type="region of interest" description="Disordered" evidence="1">
    <location>
        <begin position="315"/>
        <end position="334"/>
    </location>
</feature>
<organism evidence="2 3">
    <name type="scientific">Corynebacterium callunae DSM 20147</name>
    <dbReference type="NCBI Taxonomy" id="1121353"/>
    <lineage>
        <taxon>Bacteria</taxon>
        <taxon>Bacillati</taxon>
        <taxon>Actinomycetota</taxon>
        <taxon>Actinomycetes</taxon>
        <taxon>Mycobacteriales</taxon>
        <taxon>Corynebacteriaceae</taxon>
        <taxon>Corynebacterium</taxon>
    </lineage>
</organism>
<accession>M1UVW3</accession>
<evidence type="ECO:0000256" key="1">
    <source>
        <dbReference type="SAM" id="MobiDB-lite"/>
    </source>
</evidence>
<dbReference type="Proteomes" id="UP000011760">
    <property type="component" value="Chromosome"/>
</dbReference>
<dbReference type="STRING" id="1121353.H924_11470"/>